<dbReference type="EMBL" id="PNYC01000006">
    <property type="protein sequence ID" value="PMS36649.1"/>
    <property type="molecule type" value="Genomic_DNA"/>
</dbReference>
<evidence type="ECO:0000313" key="1">
    <source>
        <dbReference type="EMBL" id="PMS36649.1"/>
    </source>
</evidence>
<gene>
    <name evidence="1" type="ORF">C0Z20_11110</name>
</gene>
<protein>
    <submittedName>
        <fullName evidence="1">Uncharacterized protein</fullName>
    </submittedName>
</protein>
<dbReference type="AlphaFoldDB" id="A0A2N7X4G3"/>
<sequence>MFKRALFIVLLTLPGSFVVLGVACVHPWVRRELVQLAGISGPLERVASVCAAAKRWTRADGDSRA</sequence>
<keyword evidence="2" id="KW-1185">Reference proteome</keyword>
<dbReference type="PROSITE" id="PS51257">
    <property type="entry name" value="PROKAR_LIPOPROTEIN"/>
    <property type="match status" value="1"/>
</dbReference>
<organism evidence="1 2">
    <name type="scientific">Trinickia symbiotica</name>
    <dbReference type="NCBI Taxonomy" id="863227"/>
    <lineage>
        <taxon>Bacteria</taxon>
        <taxon>Pseudomonadati</taxon>
        <taxon>Pseudomonadota</taxon>
        <taxon>Betaproteobacteria</taxon>
        <taxon>Burkholderiales</taxon>
        <taxon>Burkholderiaceae</taxon>
        <taxon>Trinickia</taxon>
    </lineage>
</organism>
<name>A0A2N7X4G3_9BURK</name>
<proteinExistence type="predicted"/>
<dbReference type="Proteomes" id="UP000235777">
    <property type="component" value="Unassembled WGS sequence"/>
</dbReference>
<reference evidence="1 2" key="1">
    <citation type="submission" date="2018-01" db="EMBL/GenBank/DDBJ databases">
        <title>Whole genome analyses suggest that Burkholderia sensu lato contains two further novel genera in the rhizoxinica-symbiotica group Mycetohabitans gen. nov., and Trinickia gen. nov.: implications for the evolution of diazotrophy and nodulation in the Burkholderiaceae.</title>
        <authorList>
            <person name="Estrada-de los Santos P."/>
            <person name="Palmer M."/>
            <person name="Chavez-Ramirez B."/>
            <person name="Beukes C."/>
            <person name="Steenkamp E.T."/>
            <person name="Hirsch A.M."/>
            <person name="Manyaka P."/>
            <person name="Maluk M."/>
            <person name="Lafos M."/>
            <person name="Crook M."/>
            <person name="Gross E."/>
            <person name="Simon M.F."/>
            <person name="Bueno dos Reis Junior F."/>
            <person name="Poole P.S."/>
            <person name="Venter S.N."/>
            <person name="James E.K."/>
        </authorList>
    </citation>
    <scope>NUCLEOTIDE SEQUENCE [LARGE SCALE GENOMIC DNA]</scope>
    <source>
        <strain evidence="1 2">JPY 581</strain>
    </source>
</reference>
<comment type="caution">
    <text evidence="1">The sequence shown here is derived from an EMBL/GenBank/DDBJ whole genome shotgun (WGS) entry which is preliminary data.</text>
</comment>
<accession>A0A2N7X4G3</accession>
<evidence type="ECO:0000313" key="2">
    <source>
        <dbReference type="Proteomes" id="UP000235777"/>
    </source>
</evidence>